<sequence>MHKIDMGLIEMTLDVMKYVIGRVSEVEHPIGKPKKYEELKALVGETITEKGVGGEYAFNLWKEHLSKANVPVDHPRNLAFVPASPTRAAIMFDLITAASSIHGAYWMEGAGGIFCENEAMKWIVSLTGMPEGAFGVFTSGGTSANLSAIVTARENWRTNDTTHKGQKGLIITSIGAHSSVKAMAKVADIDVHLVDTEDRLEASALRATIDGLSPMERERLFAVVGTGGTTNAGIVDDLDGIADICAEENLWFHVDAAYGGGALLADSVKHLFVGINKADSVTIDPHKWLFSPYDCGAVIYKEPELAKQAHSQQGSYLDIFKDEGAHGFNPTDYQIQLTRRVRGLPLWFSLAMHGTDKYKEAVERGVELAQIAGKMIEESPYLELVREPSLSCVLYRRKGWKPQDYTNWTYDNHKKGFALVTPTKWKTGDGFETVSRFCFINPDTTERDIEMILETMA</sequence>
<dbReference type="SUPFAM" id="SSF53383">
    <property type="entry name" value="PLP-dependent transferases"/>
    <property type="match status" value="1"/>
</dbReference>
<evidence type="ECO:0000256" key="1">
    <source>
        <dbReference type="ARBA" id="ARBA00001933"/>
    </source>
</evidence>
<keyword evidence="4 6" id="KW-0663">Pyridoxal phosphate</keyword>
<evidence type="ECO:0000256" key="7">
    <source>
        <dbReference type="RuleBase" id="RU000382"/>
    </source>
</evidence>
<comment type="similarity">
    <text evidence="2 7">Belongs to the group II decarboxylase family.</text>
</comment>
<keyword evidence="8" id="KW-0808">Transferase</keyword>
<dbReference type="PRINTS" id="PR00800">
    <property type="entry name" value="YHDCRBOXLASE"/>
</dbReference>
<dbReference type="InterPro" id="IPR015422">
    <property type="entry name" value="PyrdxlP-dep_Trfase_small"/>
</dbReference>
<dbReference type="PANTHER" id="PTHR11999">
    <property type="entry name" value="GROUP II PYRIDOXAL-5-PHOSPHATE DECARBOXYLASE"/>
    <property type="match status" value="1"/>
</dbReference>
<dbReference type="InterPro" id="IPR015421">
    <property type="entry name" value="PyrdxlP-dep_Trfase_major"/>
</dbReference>
<comment type="cofactor">
    <cofactor evidence="1 6 7">
        <name>pyridoxal 5'-phosphate</name>
        <dbReference type="ChEBI" id="CHEBI:597326"/>
    </cofactor>
</comment>
<dbReference type="GO" id="GO:0019752">
    <property type="term" value="P:carboxylic acid metabolic process"/>
    <property type="evidence" value="ECO:0007669"/>
    <property type="project" value="InterPro"/>
</dbReference>
<dbReference type="Gene3D" id="3.40.640.10">
    <property type="entry name" value="Type I PLP-dependent aspartate aminotransferase-like (Major domain)"/>
    <property type="match status" value="1"/>
</dbReference>
<dbReference type="GO" id="GO:0016831">
    <property type="term" value="F:carboxy-lyase activity"/>
    <property type="evidence" value="ECO:0007669"/>
    <property type="project" value="UniProtKB-KW"/>
</dbReference>
<feature type="modified residue" description="N6-(pyridoxal phosphate)lysine" evidence="6">
    <location>
        <position position="287"/>
    </location>
</feature>
<dbReference type="AlphaFoldDB" id="A0A8J6PZL0"/>
<evidence type="ECO:0000256" key="6">
    <source>
        <dbReference type="PIRSR" id="PIRSR602129-50"/>
    </source>
</evidence>
<evidence type="ECO:0000313" key="9">
    <source>
        <dbReference type="Proteomes" id="UP000621516"/>
    </source>
</evidence>
<evidence type="ECO:0000256" key="4">
    <source>
        <dbReference type="ARBA" id="ARBA00022898"/>
    </source>
</evidence>
<keyword evidence="3" id="KW-0210">Decarboxylase</keyword>
<organism evidence="8 9">
    <name type="scientific">Aestuariibaculum marinum</name>
    <dbReference type="NCBI Taxonomy" id="2683592"/>
    <lineage>
        <taxon>Bacteria</taxon>
        <taxon>Pseudomonadati</taxon>
        <taxon>Bacteroidota</taxon>
        <taxon>Flavobacteriia</taxon>
        <taxon>Flavobacteriales</taxon>
        <taxon>Flavobacteriaceae</taxon>
    </lineage>
</organism>
<dbReference type="InterPro" id="IPR021115">
    <property type="entry name" value="Pyridoxal-P_BS"/>
</dbReference>
<protein>
    <submittedName>
        <fullName evidence="8">Aminotransferase class V-fold PLP-dependent enzyme</fullName>
    </submittedName>
</protein>
<dbReference type="InterPro" id="IPR015424">
    <property type="entry name" value="PyrdxlP-dep_Trfase"/>
</dbReference>
<dbReference type="GO" id="GO:0006520">
    <property type="term" value="P:amino acid metabolic process"/>
    <property type="evidence" value="ECO:0007669"/>
    <property type="project" value="InterPro"/>
</dbReference>
<keyword evidence="9" id="KW-1185">Reference proteome</keyword>
<dbReference type="GO" id="GO:0030170">
    <property type="term" value="F:pyridoxal phosphate binding"/>
    <property type="evidence" value="ECO:0007669"/>
    <property type="project" value="InterPro"/>
</dbReference>
<gene>
    <name evidence="8" type="ORF">ICJ85_03450</name>
</gene>
<keyword evidence="5 7" id="KW-0456">Lyase</keyword>
<dbReference type="EMBL" id="JACVXD010000001">
    <property type="protein sequence ID" value="MBD0823067.1"/>
    <property type="molecule type" value="Genomic_DNA"/>
</dbReference>
<dbReference type="PROSITE" id="PS00392">
    <property type="entry name" value="DDC_GAD_HDC_YDC"/>
    <property type="match status" value="1"/>
</dbReference>
<evidence type="ECO:0000256" key="5">
    <source>
        <dbReference type="ARBA" id="ARBA00023239"/>
    </source>
</evidence>
<reference evidence="8 9" key="1">
    <citation type="journal article" date="2018" name="J. Microbiol.">
        <title>Aestuariibaculum marinum sp. nov., a marine bacterium isolated from seawater in South Korea.</title>
        <authorList>
            <person name="Choi J."/>
            <person name="Lee D."/>
            <person name="Jang J.H."/>
            <person name="Cha S."/>
            <person name="Seo T."/>
        </authorList>
    </citation>
    <scope>NUCLEOTIDE SEQUENCE [LARGE SCALE GENOMIC DNA]</scope>
    <source>
        <strain evidence="8 9">IP7</strain>
    </source>
</reference>
<dbReference type="InterPro" id="IPR002129">
    <property type="entry name" value="PyrdxlP-dep_de-COase"/>
</dbReference>
<dbReference type="RefSeq" id="WP_188222366.1">
    <property type="nucleotide sequence ID" value="NZ_JACVXD010000001.1"/>
</dbReference>
<dbReference type="Pfam" id="PF00282">
    <property type="entry name" value="Pyridoxal_deC"/>
    <property type="match status" value="1"/>
</dbReference>
<keyword evidence="8" id="KW-0032">Aminotransferase</keyword>
<evidence type="ECO:0000313" key="8">
    <source>
        <dbReference type="EMBL" id="MBD0823067.1"/>
    </source>
</evidence>
<dbReference type="PANTHER" id="PTHR11999:SF70">
    <property type="entry name" value="MIP05841P"/>
    <property type="match status" value="1"/>
</dbReference>
<dbReference type="InterPro" id="IPR010977">
    <property type="entry name" value="Aromatic_deC"/>
</dbReference>
<dbReference type="GO" id="GO:0008483">
    <property type="term" value="F:transaminase activity"/>
    <property type="evidence" value="ECO:0007669"/>
    <property type="project" value="UniProtKB-KW"/>
</dbReference>
<comment type="caution">
    <text evidence="8">The sequence shown here is derived from an EMBL/GenBank/DDBJ whole genome shotgun (WGS) entry which is preliminary data.</text>
</comment>
<evidence type="ECO:0000256" key="3">
    <source>
        <dbReference type="ARBA" id="ARBA00022793"/>
    </source>
</evidence>
<accession>A0A8J6PZL0</accession>
<name>A0A8J6PZL0_9FLAO</name>
<dbReference type="Proteomes" id="UP000621516">
    <property type="component" value="Unassembled WGS sequence"/>
</dbReference>
<proteinExistence type="inferred from homology"/>
<evidence type="ECO:0000256" key="2">
    <source>
        <dbReference type="ARBA" id="ARBA00009533"/>
    </source>
</evidence>
<dbReference type="Gene3D" id="3.90.1150.10">
    <property type="entry name" value="Aspartate Aminotransferase, domain 1"/>
    <property type="match status" value="1"/>
</dbReference>